<proteinExistence type="predicted"/>
<feature type="compositionally biased region" description="Polar residues" evidence="1">
    <location>
        <begin position="382"/>
        <end position="409"/>
    </location>
</feature>
<feature type="compositionally biased region" description="Basic and acidic residues" evidence="1">
    <location>
        <begin position="1"/>
        <end position="75"/>
    </location>
</feature>
<evidence type="ECO:0000256" key="1">
    <source>
        <dbReference type="SAM" id="MobiDB-lite"/>
    </source>
</evidence>
<sequence>MSKSFDETRQPQPENIKEKLVAHEQSREHTRQPQPENIKEKAIANEQSREHTRQPQPENIKEKVIANEQSREHTRQPQPENTNEKDVANGQSREHTSQTVNNGQSSARSSAADLRAYAQRRHQSEIAKSIEPNSLGVQNQIDDATPTGEPTSNVMSSSTKMSSRSSSAKRELPAQIAPHAGSRLEVPESPEESRKGGEEKFNASKGLQAPSAQRDSRERLSSDTLKGASRSSLTARSGPAKGPRGPRTVECQECGKKIAQVPSGKNKLCTFCKKKAGAPKKAATTEKAPLPSESIGGADMQPAAERRAQTPEDDRMDIDEDQTASDLLAAGIEACDILDMQKGGNNAEGTPEPAALSSDDEPLSKRRRRIEQLSNAEHGYLPQQTPSRVSMQQAQPAVQGATKPSTAPTCGNYDGSFIRSTAPKRPGLVTLSVQGLRKFSGQDLPLDNNQDKPKRMVTSLFDEWPEYRDEESFDPEEKLAEIRKRPTRKQMFGKPASHSRLGRQEGRTSIPMNPTMASPEKRSRTLFDASNPYPWEDPDIDPTRKECKTLEEFWDYPANMLPIISDGQLAYRDGTRNEDGRLPRAREIFKP</sequence>
<feature type="compositionally biased region" description="Basic and acidic residues" evidence="1">
    <location>
        <begin position="304"/>
        <end position="313"/>
    </location>
</feature>
<organism evidence="2 3">
    <name type="scientific">Cladosporium halotolerans</name>
    <dbReference type="NCBI Taxonomy" id="1052096"/>
    <lineage>
        <taxon>Eukaryota</taxon>
        <taxon>Fungi</taxon>
        <taxon>Dikarya</taxon>
        <taxon>Ascomycota</taxon>
        <taxon>Pezizomycotina</taxon>
        <taxon>Dothideomycetes</taxon>
        <taxon>Dothideomycetidae</taxon>
        <taxon>Cladosporiales</taxon>
        <taxon>Cladosporiaceae</taxon>
        <taxon>Cladosporium</taxon>
    </lineage>
</organism>
<dbReference type="AlphaFoldDB" id="A0AB34KST4"/>
<feature type="compositionally biased region" description="Basic and acidic residues" evidence="1">
    <location>
        <begin position="191"/>
        <end position="202"/>
    </location>
</feature>
<reference evidence="2 3" key="1">
    <citation type="journal article" date="2020" name="Microbiol. Resour. Announc.">
        <title>Draft Genome Sequence of a Cladosporium Species Isolated from the Mesophotic Ascidian Didemnum maculosum.</title>
        <authorList>
            <person name="Gioti A."/>
            <person name="Siaperas R."/>
            <person name="Nikolaivits E."/>
            <person name="Le Goff G."/>
            <person name="Ouazzani J."/>
            <person name="Kotoulas G."/>
            <person name="Topakas E."/>
        </authorList>
    </citation>
    <scope>NUCLEOTIDE SEQUENCE [LARGE SCALE GENOMIC DNA]</scope>
    <source>
        <strain evidence="2 3">TM138-S3</strain>
    </source>
</reference>
<accession>A0AB34KST4</accession>
<feature type="region of interest" description="Disordered" evidence="1">
    <location>
        <begin position="275"/>
        <end position="323"/>
    </location>
</feature>
<feature type="region of interest" description="Disordered" evidence="1">
    <location>
        <begin position="483"/>
        <end position="542"/>
    </location>
</feature>
<keyword evidence="3" id="KW-1185">Reference proteome</keyword>
<name>A0AB34KST4_9PEZI</name>
<evidence type="ECO:0000313" key="2">
    <source>
        <dbReference type="EMBL" id="KAL1586610.1"/>
    </source>
</evidence>
<feature type="compositionally biased region" description="Low complexity" evidence="1">
    <location>
        <begin position="151"/>
        <end position="166"/>
    </location>
</feature>
<dbReference type="EMBL" id="JAAQHG020000013">
    <property type="protein sequence ID" value="KAL1586610.1"/>
    <property type="molecule type" value="Genomic_DNA"/>
</dbReference>
<feature type="compositionally biased region" description="Basic and acidic residues" evidence="1">
    <location>
        <begin position="82"/>
        <end position="96"/>
    </location>
</feature>
<feature type="region of interest" description="Disordered" evidence="1">
    <location>
        <begin position="1"/>
        <end position="249"/>
    </location>
</feature>
<dbReference type="Proteomes" id="UP000803884">
    <property type="component" value="Unassembled WGS sequence"/>
</dbReference>
<dbReference type="GeneID" id="96005989"/>
<gene>
    <name evidence="2" type="ORF">WHR41_04545</name>
</gene>
<feature type="compositionally biased region" description="Acidic residues" evidence="1">
    <location>
        <begin position="314"/>
        <end position="323"/>
    </location>
</feature>
<feature type="compositionally biased region" description="Low complexity" evidence="1">
    <location>
        <begin position="105"/>
        <end position="117"/>
    </location>
</feature>
<feature type="compositionally biased region" description="Low complexity" evidence="1">
    <location>
        <begin position="279"/>
        <end position="289"/>
    </location>
</feature>
<comment type="caution">
    <text evidence="2">The sequence shown here is derived from an EMBL/GenBank/DDBJ whole genome shotgun (WGS) entry which is preliminary data.</text>
</comment>
<feature type="compositionally biased region" description="Polar residues" evidence="1">
    <location>
        <begin position="131"/>
        <end position="142"/>
    </location>
</feature>
<dbReference type="RefSeq" id="XP_069229715.1">
    <property type="nucleotide sequence ID" value="XM_069373151.1"/>
</dbReference>
<feature type="region of interest" description="Disordered" evidence="1">
    <location>
        <begin position="341"/>
        <end position="412"/>
    </location>
</feature>
<protein>
    <submittedName>
        <fullName evidence="2">Uncharacterized protein</fullName>
    </submittedName>
</protein>
<evidence type="ECO:0000313" key="3">
    <source>
        <dbReference type="Proteomes" id="UP000803884"/>
    </source>
</evidence>